<dbReference type="OrthoDB" id="49016at2759"/>
<name>A0A2G9S3L2_AQUCT</name>
<feature type="domain" description="Gelsolin-like" evidence="1">
    <location>
        <begin position="39"/>
        <end position="64"/>
    </location>
</feature>
<dbReference type="InterPro" id="IPR029006">
    <property type="entry name" value="ADF-H/Gelsolin-like_dom_sf"/>
</dbReference>
<reference evidence="2" key="1">
    <citation type="submission" date="2017-08" db="EMBL/GenBank/DDBJ databases">
        <title>Assembly of the North American Bullfrog Genome.</title>
        <authorList>
            <person name="Warren R.L."/>
            <person name="Vandervalk B.P."/>
            <person name="Kucuk E."/>
            <person name="Birol I."/>
            <person name="Helbing C."/>
            <person name="Pandoh P."/>
            <person name="Behsaz B."/>
            <person name="Mohamadi H."/>
            <person name="Chu J."/>
            <person name="Jackman S."/>
            <person name="Hammond S.A."/>
            <person name="Veldhoen N."/>
            <person name="Kirk H."/>
            <person name="Zhao Y."/>
            <person name="Coope R."/>
            <person name="Pleasance S."/>
            <person name="Moore R."/>
            <person name="Holt R."/>
        </authorList>
    </citation>
    <scope>NUCLEOTIDE SEQUENCE</scope>
    <source>
        <strain evidence="2">Bruno</strain>
        <tissue evidence="2">Liver</tissue>
    </source>
</reference>
<evidence type="ECO:0000259" key="1">
    <source>
        <dbReference type="Pfam" id="PF00626"/>
    </source>
</evidence>
<dbReference type="SUPFAM" id="SSF82754">
    <property type="entry name" value="C-terminal, gelsolin-like domain of Sec23/24"/>
    <property type="match status" value="1"/>
</dbReference>
<dbReference type="EMBL" id="KV929784">
    <property type="protein sequence ID" value="PIO34748.1"/>
    <property type="molecule type" value="Genomic_DNA"/>
</dbReference>
<dbReference type="AlphaFoldDB" id="A0A2G9S3L2"/>
<protein>
    <recommendedName>
        <fullName evidence="1">Gelsolin-like domain-containing protein</fullName>
    </recommendedName>
</protein>
<dbReference type="Gene3D" id="3.40.20.10">
    <property type="entry name" value="Severin"/>
    <property type="match status" value="1"/>
</dbReference>
<gene>
    <name evidence="2" type="ORF">AB205_0170310</name>
</gene>
<feature type="non-terminal residue" evidence="2">
    <location>
        <position position="65"/>
    </location>
</feature>
<dbReference type="InterPro" id="IPR007123">
    <property type="entry name" value="Gelsolin-like_dom"/>
</dbReference>
<evidence type="ECO:0000313" key="2">
    <source>
        <dbReference type="EMBL" id="PIO34748.1"/>
    </source>
</evidence>
<sequence length="65" mass="7291">MCQIKSQPLVHFMLMTHPNLYRVDNLSDEGALNINDKTIPQPPILQLSVEKLNRDGAYLLDAGTV</sequence>
<dbReference type="InterPro" id="IPR036180">
    <property type="entry name" value="Gelsolin-like_dom_sf"/>
</dbReference>
<dbReference type="Pfam" id="PF00626">
    <property type="entry name" value="Gelsolin"/>
    <property type="match status" value="1"/>
</dbReference>
<organism evidence="2">
    <name type="scientific">Aquarana catesbeiana</name>
    <name type="common">American bullfrog</name>
    <name type="synonym">Rana catesbeiana</name>
    <dbReference type="NCBI Taxonomy" id="8400"/>
    <lineage>
        <taxon>Eukaryota</taxon>
        <taxon>Metazoa</taxon>
        <taxon>Chordata</taxon>
        <taxon>Craniata</taxon>
        <taxon>Vertebrata</taxon>
        <taxon>Euteleostomi</taxon>
        <taxon>Amphibia</taxon>
        <taxon>Batrachia</taxon>
        <taxon>Anura</taxon>
        <taxon>Neobatrachia</taxon>
        <taxon>Ranoidea</taxon>
        <taxon>Ranidae</taxon>
        <taxon>Aquarana</taxon>
    </lineage>
</organism>
<proteinExistence type="predicted"/>
<accession>A0A2G9S3L2</accession>